<accession>A0AAD4T3R6</accession>
<dbReference type="AlphaFoldDB" id="A0AAD4T3R6"/>
<keyword evidence="3" id="KW-1185">Reference proteome</keyword>
<protein>
    <submittedName>
        <fullName evidence="2">Uncharacterized protein</fullName>
    </submittedName>
</protein>
<sequence length="126" mass="14629">MKSWCRLKSWFCPTIAHKLKVFEGCCYNLNWHSYKKSPASRQHSDGSRPVSPLPTQGSPVQEKFAMQKPPSRHKYLTERKKSDVTKHMSFASKHQFANSQEKSQSTASKYKTGLLVLLFINQRQKR</sequence>
<proteinExistence type="predicted"/>
<name>A0AAD4T3R6_9MAGN</name>
<evidence type="ECO:0000313" key="2">
    <source>
        <dbReference type="EMBL" id="KAI3935066.1"/>
    </source>
</evidence>
<dbReference type="EMBL" id="JAJJMB010006318">
    <property type="protein sequence ID" value="KAI3935066.1"/>
    <property type="molecule type" value="Genomic_DNA"/>
</dbReference>
<evidence type="ECO:0000313" key="3">
    <source>
        <dbReference type="Proteomes" id="UP001202328"/>
    </source>
</evidence>
<dbReference type="Proteomes" id="UP001202328">
    <property type="component" value="Unassembled WGS sequence"/>
</dbReference>
<feature type="compositionally biased region" description="Polar residues" evidence="1">
    <location>
        <begin position="95"/>
        <end position="107"/>
    </location>
</feature>
<gene>
    <name evidence="2" type="ORF">MKW98_009985</name>
</gene>
<comment type="caution">
    <text evidence="2">The sequence shown here is derived from an EMBL/GenBank/DDBJ whole genome shotgun (WGS) entry which is preliminary data.</text>
</comment>
<feature type="compositionally biased region" description="Basic and acidic residues" evidence="1">
    <location>
        <begin position="75"/>
        <end position="86"/>
    </location>
</feature>
<evidence type="ECO:0000256" key="1">
    <source>
        <dbReference type="SAM" id="MobiDB-lite"/>
    </source>
</evidence>
<organism evidence="2 3">
    <name type="scientific">Papaver atlanticum</name>
    <dbReference type="NCBI Taxonomy" id="357466"/>
    <lineage>
        <taxon>Eukaryota</taxon>
        <taxon>Viridiplantae</taxon>
        <taxon>Streptophyta</taxon>
        <taxon>Embryophyta</taxon>
        <taxon>Tracheophyta</taxon>
        <taxon>Spermatophyta</taxon>
        <taxon>Magnoliopsida</taxon>
        <taxon>Ranunculales</taxon>
        <taxon>Papaveraceae</taxon>
        <taxon>Papaveroideae</taxon>
        <taxon>Papaver</taxon>
    </lineage>
</organism>
<reference evidence="2" key="1">
    <citation type="submission" date="2022-04" db="EMBL/GenBank/DDBJ databases">
        <title>A functionally conserved STORR gene fusion in Papaver species that diverged 16.8 million years ago.</title>
        <authorList>
            <person name="Catania T."/>
        </authorList>
    </citation>
    <scope>NUCLEOTIDE SEQUENCE</scope>
    <source>
        <strain evidence="2">S-188037</strain>
    </source>
</reference>
<feature type="region of interest" description="Disordered" evidence="1">
    <location>
        <begin position="36"/>
        <end position="107"/>
    </location>
</feature>